<evidence type="ECO:0000256" key="7">
    <source>
        <dbReference type="ARBA" id="ARBA00022737"/>
    </source>
</evidence>
<dbReference type="FunFam" id="3.40.30.10:FF:000275">
    <property type="entry name" value="Protein disulfide-isomerase, putative"/>
    <property type="match status" value="1"/>
</dbReference>
<dbReference type="CDD" id="cd02995">
    <property type="entry name" value="PDI_a_PDI_a'_C"/>
    <property type="match status" value="1"/>
</dbReference>
<dbReference type="PRINTS" id="PR00421">
    <property type="entry name" value="THIOREDOXIN"/>
</dbReference>
<name>A0A316U758_9BASI</name>
<evidence type="ECO:0000256" key="3">
    <source>
        <dbReference type="ARBA" id="ARBA00004319"/>
    </source>
</evidence>
<dbReference type="CDD" id="cd02961">
    <property type="entry name" value="PDI_a_family"/>
    <property type="match status" value="1"/>
</dbReference>
<dbReference type="FunFam" id="3.40.30.10:FF:000017">
    <property type="entry name" value="Protein disulfide-isomerase A4"/>
    <property type="match status" value="1"/>
</dbReference>
<dbReference type="OrthoDB" id="427280at2759"/>
<proteinExistence type="inferred from homology"/>
<dbReference type="PROSITE" id="PS00194">
    <property type="entry name" value="THIOREDOXIN_1"/>
    <property type="match status" value="2"/>
</dbReference>
<evidence type="ECO:0000256" key="10">
    <source>
        <dbReference type="ARBA" id="ARBA00023235"/>
    </source>
</evidence>
<dbReference type="NCBIfam" id="TIGR01130">
    <property type="entry name" value="ER_PDI_fam"/>
    <property type="match status" value="1"/>
</dbReference>
<dbReference type="InterPro" id="IPR013766">
    <property type="entry name" value="Thioredoxin_domain"/>
</dbReference>
<comment type="subcellular location">
    <subcellularLocation>
        <location evidence="3">Endoplasmic reticulum lumen</location>
    </subcellularLocation>
</comment>
<evidence type="ECO:0000256" key="14">
    <source>
        <dbReference type="RuleBase" id="RU004208"/>
    </source>
</evidence>
<dbReference type="GO" id="GO:0006457">
    <property type="term" value="P:protein folding"/>
    <property type="evidence" value="ECO:0007669"/>
    <property type="project" value="TreeGrafter"/>
</dbReference>
<protein>
    <recommendedName>
        <fullName evidence="12 15">Protein disulfide-isomerase</fullName>
        <ecNumber evidence="5 15">5.3.4.1</ecNumber>
    </recommendedName>
</protein>
<dbReference type="EMBL" id="KZ819326">
    <property type="protein sequence ID" value="PWN21079.1"/>
    <property type="molecule type" value="Genomic_DNA"/>
</dbReference>
<dbReference type="SUPFAM" id="SSF52833">
    <property type="entry name" value="Thioredoxin-like"/>
    <property type="match status" value="4"/>
</dbReference>
<evidence type="ECO:0000256" key="5">
    <source>
        <dbReference type="ARBA" id="ARBA00012723"/>
    </source>
</evidence>
<feature type="domain" description="Thioredoxin" evidence="16">
    <location>
        <begin position="11"/>
        <end position="136"/>
    </location>
</feature>
<feature type="domain" description="Thioredoxin" evidence="16">
    <location>
        <begin position="344"/>
        <end position="475"/>
    </location>
</feature>
<keyword evidence="10 15" id="KW-0413">Isomerase</keyword>
<comment type="similarity">
    <text evidence="4 14">Belongs to the protein disulfide isomerase family.</text>
</comment>
<evidence type="ECO:0000256" key="8">
    <source>
        <dbReference type="ARBA" id="ARBA00022824"/>
    </source>
</evidence>
<dbReference type="Proteomes" id="UP000245942">
    <property type="component" value="Unassembled WGS sequence"/>
</dbReference>
<dbReference type="GO" id="GO:0034976">
    <property type="term" value="P:response to endoplasmic reticulum stress"/>
    <property type="evidence" value="ECO:0007669"/>
    <property type="project" value="TreeGrafter"/>
</dbReference>
<dbReference type="Pfam" id="PF00085">
    <property type="entry name" value="Thioredoxin"/>
    <property type="match status" value="2"/>
</dbReference>
<evidence type="ECO:0000259" key="16">
    <source>
        <dbReference type="PROSITE" id="PS51352"/>
    </source>
</evidence>
<evidence type="ECO:0000256" key="15">
    <source>
        <dbReference type="RuleBase" id="RU361130"/>
    </source>
</evidence>
<evidence type="ECO:0000256" key="6">
    <source>
        <dbReference type="ARBA" id="ARBA00022729"/>
    </source>
</evidence>
<keyword evidence="9 13" id="KW-1015">Disulfide bond</keyword>
<dbReference type="AlphaFoldDB" id="A0A316U758"/>
<feature type="signal peptide" evidence="15">
    <location>
        <begin position="1"/>
        <end position="25"/>
    </location>
</feature>
<dbReference type="NCBIfam" id="TIGR01126">
    <property type="entry name" value="pdi_dom"/>
    <property type="match status" value="2"/>
</dbReference>
<dbReference type="InterPro" id="IPR036249">
    <property type="entry name" value="Thioredoxin-like_sf"/>
</dbReference>
<keyword evidence="11 13" id="KW-0676">Redox-active center</keyword>
<dbReference type="STRING" id="1684307.A0A316U758"/>
<evidence type="ECO:0000313" key="18">
    <source>
        <dbReference type="Proteomes" id="UP000245942"/>
    </source>
</evidence>
<accession>A0A316U758</accession>
<dbReference type="RefSeq" id="XP_025348239.1">
    <property type="nucleotide sequence ID" value="XM_025490310.1"/>
</dbReference>
<feature type="chain" id="PRO_5016190776" description="Protein disulfide-isomerase" evidence="15">
    <location>
        <begin position="26"/>
        <end position="499"/>
    </location>
</feature>
<dbReference type="PROSITE" id="PS51352">
    <property type="entry name" value="THIOREDOXIN_2"/>
    <property type="match status" value="2"/>
</dbReference>
<reference evidence="17 18" key="1">
    <citation type="journal article" date="2018" name="Mol. Biol. Evol.">
        <title>Broad Genomic Sampling Reveals a Smut Pathogenic Ancestry of the Fungal Clade Ustilaginomycotina.</title>
        <authorList>
            <person name="Kijpornyongpan T."/>
            <person name="Mondo S.J."/>
            <person name="Barry K."/>
            <person name="Sandor L."/>
            <person name="Lee J."/>
            <person name="Lipzen A."/>
            <person name="Pangilinan J."/>
            <person name="LaButti K."/>
            <person name="Hainaut M."/>
            <person name="Henrissat B."/>
            <person name="Grigoriev I.V."/>
            <person name="Spatafora J.W."/>
            <person name="Aime M.C."/>
        </authorList>
    </citation>
    <scope>NUCLEOTIDE SEQUENCE [LARGE SCALE GENOMIC DNA]</scope>
    <source>
        <strain evidence="17 18">MCA 4718</strain>
    </source>
</reference>
<dbReference type="GO" id="GO:0005788">
    <property type="term" value="C:endoplasmic reticulum lumen"/>
    <property type="evidence" value="ECO:0007669"/>
    <property type="project" value="UniProtKB-SubCell"/>
</dbReference>
<dbReference type="EC" id="5.3.4.1" evidence="5 15"/>
<dbReference type="InterPro" id="IPR017937">
    <property type="entry name" value="Thioredoxin_CS"/>
</dbReference>
<comment type="catalytic activity">
    <reaction evidence="1 15">
        <text>Catalyzes the rearrangement of -S-S- bonds in proteins.</text>
        <dbReference type="EC" id="5.3.4.1"/>
    </reaction>
</comment>
<evidence type="ECO:0000256" key="9">
    <source>
        <dbReference type="ARBA" id="ARBA00023157"/>
    </source>
</evidence>
<dbReference type="InterPro" id="IPR005792">
    <property type="entry name" value="Prot_disulphide_isomerase"/>
</dbReference>
<feature type="disulfide bond" description="Redox-active" evidence="13">
    <location>
        <begin position="59"/>
        <end position="62"/>
    </location>
</feature>
<dbReference type="GeneID" id="37012044"/>
<evidence type="ECO:0000256" key="1">
    <source>
        <dbReference type="ARBA" id="ARBA00001182"/>
    </source>
</evidence>
<gene>
    <name evidence="17" type="ORF">BCV69DRAFT_248721</name>
</gene>
<dbReference type="Pfam" id="PF13848">
    <property type="entry name" value="Thioredoxin_6"/>
    <property type="match status" value="1"/>
</dbReference>
<evidence type="ECO:0000313" key="17">
    <source>
        <dbReference type="EMBL" id="PWN21079.1"/>
    </source>
</evidence>
<dbReference type="PANTHER" id="PTHR18929:SF132">
    <property type="entry name" value="PROTEIN DISULFIDE-ISOMERASE A3"/>
    <property type="match status" value="1"/>
</dbReference>
<feature type="disulfide bond" description="Redox-active" evidence="13">
    <location>
        <begin position="394"/>
        <end position="397"/>
    </location>
</feature>
<dbReference type="CDD" id="cd02981">
    <property type="entry name" value="PDI_b_family"/>
    <property type="match status" value="1"/>
</dbReference>
<evidence type="ECO:0000256" key="4">
    <source>
        <dbReference type="ARBA" id="ARBA00006347"/>
    </source>
</evidence>
<dbReference type="FunFam" id="3.40.30.10:FF:000139">
    <property type="entry name" value="Protein disulfide-isomerase"/>
    <property type="match status" value="1"/>
</dbReference>
<keyword evidence="18" id="KW-1185">Reference proteome</keyword>
<keyword evidence="6 15" id="KW-0732">Signal</keyword>
<keyword evidence="8" id="KW-0256">Endoplasmic reticulum</keyword>
<evidence type="ECO:0000256" key="11">
    <source>
        <dbReference type="ARBA" id="ARBA00023284"/>
    </source>
</evidence>
<comment type="function">
    <text evidence="2">Participates in the folding of proteins containing disulfide bonds, may be involved in glycosylation, prolyl hydroxylation and triglyceride transfer.</text>
</comment>
<dbReference type="FunFam" id="3.40.30.10:FF:000185">
    <property type="entry name" value="Protein disulfide-isomerase"/>
    <property type="match status" value="1"/>
</dbReference>
<organism evidence="17 18">
    <name type="scientific">Pseudomicrostroma glucosiphilum</name>
    <dbReference type="NCBI Taxonomy" id="1684307"/>
    <lineage>
        <taxon>Eukaryota</taxon>
        <taxon>Fungi</taxon>
        <taxon>Dikarya</taxon>
        <taxon>Basidiomycota</taxon>
        <taxon>Ustilaginomycotina</taxon>
        <taxon>Exobasidiomycetes</taxon>
        <taxon>Microstromatales</taxon>
        <taxon>Microstromatales incertae sedis</taxon>
        <taxon>Pseudomicrostroma</taxon>
    </lineage>
</organism>
<sequence length="499" mass="54028">MKLSPSTLLSAAIVGGATLASLVSAADAPSDVLVLSTDSFSSIVDSEPLMLVEFYAPWCGHCQALAPHYETAATTLKAEGIKLAKVDCTVEEAVCSQQEVGGYPTLKVFRKGSASEYGGTRKADGIISYMLKQALPAVSSVSASNLTEFKSKDRVVAVAYLTAADAKDQQVFSDFAESRRDSFVFGLASDAEAAKAAGVVAPALVLYRQFDDPEVKYTGKFDEAELSAFLTAESIPLIDEVGPENFMMYAEAGLPLAYYFTEPEDASREATIEALKPLAKEYKGKINLVWIDAVKFVNHAKGLNLRGEEWPSFVIQDIQGGTKFPLDNLGKDPAKTVGDWLKQYVDGKLKPSIKSEPVPKTQDGPVHVLVADEFDKVVFDDSKDVLVEFYAPWCGHCKNLAPIYDQLGEKYAESKDKLVIAKMDATANDVPPSAGFQVQSFPTIKFKPAGSKEFMDFSGDRSLDSFVDFLGLNAKNKVVAKDTTNDTGSSDPHLVHEEL</sequence>
<evidence type="ECO:0000256" key="2">
    <source>
        <dbReference type="ARBA" id="ARBA00002692"/>
    </source>
</evidence>
<evidence type="ECO:0000256" key="13">
    <source>
        <dbReference type="PIRSR" id="PIRSR605792-51"/>
    </source>
</evidence>
<dbReference type="CDD" id="cd02982">
    <property type="entry name" value="PDI_b'_family"/>
    <property type="match status" value="1"/>
</dbReference>
<dbReference type="Gene3D" id="3.40.30.10">
    <property type="entry name" value="Glutaredoxin"/>
    <property type="match status" value="4"/>
</dbReference>
<dbReference type="PANTHER" id="PTHR18929">
    <property type="entry name" value="PROTEIN DISULFIDE ISOMERASE"/>
    <property type="match status" value="1"/>
</dbReference>
<keyword evidence="7" id="KW-0677">Repeat</keyword>
<dbReference type="GO" id="GO:0003756">
    <property type="term" value="F:protein disulfide isomerase activity"/>
    <property type="evidence" value="ECO:0007669"/>
    <property type="project" value="UniProtKB-EC"/>
</dbReference>
<dbReference type="InterPro" id="IPR005788">
    <property type="entry name" value="PDI_thioredoxin-like_dom"/>
</dbReference>
<evidence type="ECO:0000256" key="12">
    <source>
        <dbReference type="ARBA" id="ARBA00039846"/>
    </source>
</evidence>